<dbReference type="InterPro" id="IPR002477">
    <property type="entry name" value="Peptidoglycan-bd-like"/>
</dbReference>
<name>A0ABS4WL27_9MICO</name>
<dbReference type="Pfam" id="PF01471">
    <property type="entry name" value="PG_binding_1"/>
    <property type="match status" value="1"/>
</dbReference>
<accession>A0ABS4WL27</accession>
<evidence type="ECO:0000259" key="1">
    <source>
        <dbReference type="Pfam" id="PF01471"/>
    </source>
</evidence>
<organism evidence="2 3">
    <name type="scientific">Microbacterium phyllosphaerae</name>
    <dbReference type="NCBI Taxonomy" id="124798"/>
    <lineage>
        <taxon>Bacteria</taxon>
        <taxon>Bacillati</taxon>
        <taxon>Actinomycetota</taxon>
        <taxon>Actinomycetes</taxon>
        <taxon>Micrococcales</taxon>
        <taxon>Microbacteriaceae</taxon>
        <taxon>Microbacterium</taxon>
    </lineage>
</organism>
<dbReference type="Gene3D" id="1.10.101.10">
    <property type="entry name" value="PGBD-like superfamily/PGBD"/>
    <property type="match status" value="1"/>
</dbReference>
<dbReference type="EMBL" id="JAGIOA010000001">
    <property type="protein sequence ID" value="MBP2376897.1"/>
    <property type="molecule type" value="Genomic_DNA"/>
</dbReference>
<sequence>MLDFAHTRDLSSEVRGTLTSTPSPGAVIGRGEVLFSVNNQGVFLFDGALPAWRPFESGMDNGPDIQQLENTLRAAGHFDAEPDQKFTWSTVEAIYSWQKATGQPETGRIEFGRVVFTESSIRVAEVLAPVGSHVGAGVPVLSISALEQAVTADVKLADQRLAVVDVTVDVQLPGGVTTAGVITSVGQPTEREANGSTTVVIPVAITLVNAEDAVGIQKANVTVNVPSETREGVLSVPLESLIALPGGDFGVEIIDADGDTDQVPVTTGLFAGGRVEISGPKIAAGVNVVVPST</sequence>
<dbReference type="Gene3D" id="2.40.420.20">
    <property type="match status" value="1"/>
</dbReference>
<feature type="domain" description="Peptidoglycan binding-like" evidence="1">
    <location>
        <begin position="61"/>
        <end position="108"/>
    </location>
</feature>
<comment type="caution">
    <text evidence="2">The sequence shown here is derived from an EMBL/GenBank/DDBJ whole genome shotgun (WGS) entry which is preliminary data.</text>
</comment>
<evidence type="ECO:0000313" key="3">
    <source>
        <dbReference type="Proteomes" id="UP000703720"/>
    </source>
</evidence>
<gene>
    <name evidence="2" type="ORF">JOF42_000392</name>
</gene>
<dbReference type="RefSeq" id="WP_210096314.1">
    <property type="nucleotide sequence ID" value="NZ_BAAAIO010000001.1"/>
</dbReference>
<protein>
    <submittedName>
        <fullName evidence="2">Peptidoglycan hydrolase-like protein with peptidoglycan-binding domain</fullName>
    </submittedName>
</protein>
<dbReference type="SUPFAM" id="SSF47090">
    <property type="entry name" value="PGBD-like"/>
    <property type="match status" value="1"/>
</dbReference>
<reference evidence="2 3" key="1">
    <citation type="submission" date="2021-03" db="EMBL/GenBank/DDBJ databases">
        <title>Sequencing the genomes of 1000 actinobacteria strains.</title>
        <authorList>
            <person name="Klenk H.-P."/>
        </authorList>
    </citation>
    <scope>NUCLEOTIDE SEQUENCE [LARGE SCALE GENOMIC DNA]</scope>
    <source>
        <strain evidence="2 3">DSM 13468</strain>
    </source>
</reference>
<keyword evidence="3" id="KW-1185">Reference proteome</keyword>
<dbReference type="Proteomes" id="UP000703720">
    <property type="component" value="Unassembled WGS sequence"/>
</dbReference>
<dbReference type="InterPro" id="IPR036366">
    <property type="entry name" value="PGBDSf"/>
</dbReference>
<dbReference type="InterPro" id="IPR036365">
    <property type="entry name" value="PGBD-like_sf"/>
</dbReference>
<proteinExistence type="predicted"/>
<evidence type="ECO:0000313" key="2">
    <source>
        <dbReference type="EMBL" id="MBP2376897.1"/>
    </source>
</evidence>